<dbReference type="InterPro" id="IPR036909">
    <property type="entry name" value="Cyt_c-like_dom_sf"/>
</dbReference>
<evidence type="ECO:0000313" key="7">
    <source>
        <dbReference type="Proteomes" id="UP000006230"/>
    </source>
</evidence>
<reference evidence="6 7" key="1">
    <citation type="journal article" date="2010" name="J. Bacteriol.">
        <title>Genome sequences of Pelagibaca bermudensis HTCC2601T and Maritimibacter alkaliphilus HTCC2654T, the type strains of two marine Roseobacter genera.</title>
        <authorList>
            <person name="Thrash J.C."/>
            <person name="Cho J.C."/>
            <person name="Ferriera S."/>
            <person name="Johnson J."/>
            <person name="Vergin K.L."/>
            <person name="Giovannoni S.J."/>
        </authorList>
    </citation>
    <scope>NUCLEOTIDE SEQUENCE [LARGE SCALE GENOMIC DNA]</scope>
    <source>
        <strain evidence="7">DSM 26914 / JCM 13377 / KCTC 12554 / HTCC2601</strain>
    </source>
</reference>
<dbReference type="SUPFAM" id="SSF46626">
    <property type="entry name" value="Cytochrome c"/>
    <property type="match status" value="1"/>
</dbReference>
<keyword evidence="2 4" id="KW-0479">Metal-binding</keyword>
<dbReference type="InterPro" id="IPR009056">
    <property type="entry name" value="Cyt_c-like_dom"/>
</dbReference>
<dbReference type="InterPro" id="IPR051459">
    <property type="entry name" value="Cytochrome_c-type_DH"/>
</dbReference>
<dbReference type="eggNOG" id="COG2010">
    <property type="taxonomic scope" value="Bacteria"/>
</dbReference>
<evidence type="ECO:0000256" key="1">
    <source>
        <dbReference type="ARBA" id="ARBA00022617"/>
    </source>
</evidence>
<dbReference type="AlphaFoldDB" id="Q0FQG8"/>
<sequence length="144" mass="14881">MNTFIISGAIGLGLGLAAVWAYVGSNPTAPATPPETGGTALAEVTVPDSLSAEAQIGERAFDAVCAACHGDNGAGVDGSGPPLVHKIYEPSHHADMAFFMAVERGVQAHHWSFGNMPPQQGLTRADVAGIITYVRELQRANGID</sequence>
<evidence type="ECO:0000256" key="4">
    <source>
        <dbReference type="PROSITE-ProRule" id="PRU00433"/>
    </source>
</evidence>
<dbReference type="RefSeq" id="WP_007796194.1">
    <property type="nucleotide sequence ID" value="NZ_DS022276.1"/>
</dbReference>
<accession>Q0FQG8</accession>
<organism evidence="6 7">
    <name type="scientific">Salipiger bermudensis (strain DSM 26914 / JCM 13377 / KCTC 12554 / HTCC2601)</name>
    <name type="common">Pelagibaca bermudensis</name>
    <dbReference type="NCBI Taxonomy" id="314265"/>
    <lineage>
        <taxon>Bacteria</taxon>
        <taxon>Pseudomonadati</taxon>
        <taxon>Pseudomonadota</taxon>
        <taxon>Alphaproteobacteria</taxon>
        <taxon>Rhodobacterales</taxon>
        <taxon>Roseobacteraceae</taxon>
        <taxon>Salipiger</taxon>
    </lineage>
</organism>
<keyword evidence="1 4" id="KW-0349">Heme</keyword>
<name>Q0FQG8_SALBH</name>
<proteinExistence type="predicted"/>
<dbReference type="PROSITE" id="PS51007">
    <property type="entry name" value="CYTC"/>
    <property type="match status" value="1"/>
</dbReference>
<dbReference type="EMBL" id="AATQ01000014">
    <property type="protein sequence ID" value="EAU46483.1"/>
    <property type="molecule type" value="Genomic_DNA"/>
</dbReference>
<dbReference type="GO" id="GO:0046872">
    <property type="term" value="F:metal ion binding"/>
    <property type="evidence" value="ECO:0007669"/>
    <property type="project" value="UniProtKB-KW"/>
</dbReference>
<protein>
    <submittedName>
        <fullName evidence="6">Cytochrome c family protein</fullName>
    </submittedName>
</protein>
<comment type="caution">
    <text evidence="6">The sequence shown here is derived from an EMBL/GenBank/DDBJ whole genome shotgun (WGS) entry which is preliminary data.</text>
</comment>
<keyword evidence="3 4" id="KW-0408">Iron</keyword>
<dbReference type="STRING" id="314265.R2601_15667"/>
<dbReference type="GO" id="GO:0020037">
    <property type="term" value="F:heme binding"/>
    <property type="evidence" value="ECO:0007669"/>
    <property type="project" value="InterPro"/>
</dbReference>
<dbReference type="Proteomes" id="UP000006230">
    <property type="component" value="Unassembled WGS sequence"/>
</dbReference>
<dbReference type="Gene3D" id="1.10.760.10">
    <property type="entry name" value="Cytochrome c-like domain"/>
    <property type="match status" value="1"/>
</dbReference>
<dbReference type="PANTHER" id="PTHR35008:SF8">
    <property type="entry name" value="ALCOHOL DEHYDROGENASE CYTOCHROME C SUBUNIT"/>
    <property type="match status" value="1"/>
</dbReference>
<keyword evidence="7" id="KW-1185">Reference proteome</keyword>
<dbReference type="HOGENOM" id="CLU_119069_0_0_5"/>
<dbReference type="PANTHER" id="PTHR35008">
    <property type="entry name" value="BLL4482 PROTEIN-RELATED"/>
    <property type="match status" value="1"/>
</dbReference>
<evidence type="ECO:0000256" key="2">
    <source>
        <dbReference type="ARBA" id="ARBA00022723"/>
    </source>
</evidence>
<evidence type="ECO:0000256" key="3">
    <source>
        <dbReference type="ARBA" id="ARBA00023004"/>
    </source>
</evidence>
<dbReference type="OrthoDB" id="7854060at2"/>
<feature type="domain" description="Cytochrome c" evidence="5">
    <location>
        <begin position="52"/>
        <end position="138"/>
    </location>
</feature>
<dbReference type="GO" id="GO:0009055">
    <property type="term" value="F:electron transfer activity"/>
    <property type="evidence" value="ECO:0007669"/>
    <property type="project" value="InterPro"/>
</dbReference>
<evidence type="ECO:0000313" key="6">
    <source>
        <dbReference type="EMBL" id="EAU46483.1"/>
    </source>
</evidence>
<evidence type="ECO:0000259" key="5">
    <source>
        <dbReference type="PROSITE" id="PS51007"/>
    </source>
</evidence>
<gene>
    <name evidence="6" type="ORF">R2601_15667</name>
</gene>
<dbReference type="Pfam" id="PF00034">
    <property type="entry name" value="Cytochrom_C"/>
    <property type="match status" value="1"/>
</dbReference>